<feature type="region of interest" description="Disordered" evidence="1">
    <location>
        <begin position="170"/>
        <end position="199"/>
    </location>
</feature>
<feature type="compositionally biased region" description="Basic and acidic residues" evidence="1">
    <location>
        <begin position="232"/>
        <end position="248"/>
    </location>
</feature>
<dbReference type="PANTHER" id="PTHR41148:SF1">
    <property type="entry name" value="LP09875P"/>
    <property type="match status" value="1"/>
</dbReference>
<feature type="compositionally biased region" description="Acidic residues" evidence="1">
    <location>
        <begin position="324"/>
        <end position="353"/>
    </location>
</feature>
<feature type="region of interest" description="Disordered" evidence="1">
    <location>
        <begin position="267"/>
        <end position="396"/>
    </location>
</feature>
<reference evidence="3 4" key="1">
    <citation type="journal article" date="2022" name="Nat. Ecol. Evol.">
        <title>A masculinizing supergene underlies an exaggerated male reproductive morph in a spider.</title>
        <authorList>
            <person name="Hendrickx F."/>
            <person name="De Corte Z."/>
            <person name="Sonet G."/>
            <person name="Van Belleghem S.M."/>
            <person name="Kostlbacher S."/>
            <person name="Vangestel C."/>
        </authorList>
    </citation>
    <scope>NUCLEOTIDE SEQUENCE [LARGE SCALE GENOMIC DNA]</scope>
    <source>
        <strain evidence="3">W744_W776</strain>
    </source>
</reference>
<accession>A0AAV6W2I3</accession>
<dbReference type="SMART" id="SM00462">
    <property type="entry name" value="PTB"/>
    <property type="match status" value="1"/>
</dbReference>
<organism evidence="3 4">
    <name type="scientific">Oedothorax gibbosus</name>
    <dbReference type="NCBI Taxonomy" id="931172"/>
    <lineage>
        <taxon>Eukaryota</taxon>
        <taxon>Metazoa</taxon>
        <taxon>Ecdysozoa</taxon>
        <taxon>Arthropoda</taxon>
        <taxon>Chelicerata</taxon>
        <taxon>Arachnida</taxon>
        <taxon>Araneae</taxon>
        <taxon>Araneomorphae</taxon>
        <taxon>Entelegynae</taxon>
        <taxon>Araneoidea</taxon>
        <taxon>Linyphiidae</taxon>
        <taxon>Erigoninae</taxon>
        <taxon>Oedothorax</taxon>
    </lineage>
</organism>
<dbReference type="SUPFAM" id="SSF50729">
    <property type="entry name" value="PH domain-like"/>
    <property type="match status" value="1"/>
</dbReference>
<comment type="caution">
    <text evidence="3">The sequence shown here is derived from an EMBL/GenBank/DDBJ whole genome shotgun (WGS) entry which is preliminary data.</text>
</comment>
<feature type="compositionally biased region" description="Low complexity" evidence="1">
    <location>
        <begin position="269"/>
        <end position="300"/>
    </location>
</feature>
<feature type="compositionally biased region" description="Basic and acidic residues" evidence="1">
    <location>
        <begin position="633"/>
        <end position="648"/>
    </location>
</feature>
<feature type="compositionally biased region" description="Basic and acidic residues" evidence="1">
    <location>
        <begin position="498"/>
        <end position="524"/>
    </location>
</feature>
<dbReference type="AlphaFoldDB" id="A0AAV6W2I3"/>
<dbReference type="InterPro" id="IPR006020">
    <property type="entry name" value="PTB/PI_dom"/>
</dbReference>
<dbReference type="Gene3D" id="2.30.29.30">
    <property type="entry name" value="Pleckstrin-homology domain (PH domain)/Phosphotyrosine-binding domain (PTB)"/>
    <property type="match status" value="1"/>
</dbReference>
<feature type="compositionally biased region" description="Basic and acidic residues" evidence="1">
    <location>
        <begin position="433"/>
        <end position="451"/>
    </location>
</feature>
<feature type="compositionally biased region" description="Basic and acidic residues" evidence="1">
    <location>
        <begin position="463"/>
        <end position="477"/>
    </location>
</feature>
<dbReference type="InterPro" id="IPR011993">
    <property type="entry name" value="PH-like_dom_sf"/>
</dbReference>
<feature type="region of interest" description="Disordered" evidence="1">
    <location>
        <begin position="410"/>
        <end position="451"/>
    </location>
</feature>
<gene>
    <name evidence="3" type="ORF">JTE90_027340</name>
</gene>
<feature type="region of interest" description="Disordered" evidence="1">
    <location>
        <begin position="463"/>
        <end position="648"/>
    </location>
</feature>
<evidence type="ECO:0000313" key="3">
    <source>
        <dbReference type="EMBL" id="KAG8201860.1"/>
    </source>
</evidence>
<feature type="compositionally biased region" description="Basic and acidic residues" evidence="1">
    <location>
        <begin position="375"/>
        <end position="384"/>
    </location>
</feature>
<feature type="compositionally biased region" description="Basic and acidic residues" evidence="1">
    <location>
        <begin position="552"/>
        <end position="573"/>
    </location>
</feature>
<evidence type="ECO:0000313" key="4">
    <source>
        <dbReference type="Proteomes" id="UP000827092"/>
    </source>
</evidence>
<sequence length="670" mass="76930">MAFRGGKRKDVKKQSYYVWFLGAKESKGLRGEEYIRPVLRHLVDKERELEPMKVTLQVSTKGIKIIQIVPRKNNKGKTEQIKHFIPHHAITCVMQESKPNDDVVCCILLIYNPLTKCPVHVHAYRCDSVETATTLRSQLQILIDRPENQKKFREIENRLAAKGLLPTRCLNSDGRSTRTDGSDRTEDSSGGSSEREVGVRKEHIASLYDSLAAELRERLNNRNSCPILLPPKDYDTVSRRQGRLDGIDTRRSTNYNLVGLTKTVTPLISKSPSSSKNQDSTSAKSSGGKSSNKSSSGIGSDEALSSAIQEVSSHPDFGSKEIDPDTSSDDEEDWPDTAGLNDEDDDDDDEDEVVPSYEWRRPPRFPPNAIPPQQIRDRRSRSSPDEEDDPIFGRVHRGVRGIVDKFERRAVSPTPVAQEIHNRTPVKVAANPRRSDPYADHPYRGEEPDDHLKQQHFEVVYRRHSNPLEKKIQREPRPVSYPAAVIDPVSPRLGKSRPGLEPHVEHRTKYKELPRTNFVERDSRSPQQDVIVDHHNPVQRYPGNYDRYSPSHPRDRELERPRMGDVEFYRDSRPMSSSPVRQFRSPDRNSSPHNMYPRQRQASAIDVRQVERAFPSRFVEPYPSSRPTYHPPPNEERRRSGYFDLPVDPRDYRHSFVESPFRRLPLNTQY</sequence>
<evidence type="ECO:0000259" key="2">
    <source>
        <dbReference type="SMART" id="SM00462"/>
    </source>
</evidence>
<keyword evidence="4" id="KW-1185">Reference proteome</keyword>
<dbReference type="Proteomes" id="UP000827092">
    <property type="component" value="Unassembled WGS sequence"/>
</dbReference>
<evidence type="ECO:0000256" key="1">
    <source>
        <dbReference type="SAM" id="MobiDB-lite"/>
    </source>
</evidence>
<feature type="region of interest" description="Disordered" evidence="1">
    <location>
        <begin position="223"/>
        <end position="248"/>
    </location>
</feature>
<protein>
    <recommendedName>
        <fullName evidence="2">PID domain-containing protein</fullName>
    </recommendedName>
</protein>
<name>A0AAV6W2I3_9ARAC</name>
<proteinExistence type="predicted"/>
<dbReference type="PANTHER" id="PTHR41148">
    <property type="entry name" value="LP09875P"/>
    <property type="match status" value="1"/>
</dbReference>
<feature type="compositionally biased region" description="Basic and acidic residues" evidence="1">
    <location>
        <begin position="175"/>
        <end position="199"/>
    </location>
</feature>
<dbReference type="EMBL" id="JAFNEN010000002">
    <property type="protein sequence ID" value="KAG8201860.1"/>
    <property type="molecule type" value="Genomic_DNA"/>
</dbReference>
<feature type="domain" description="PID" evidence="2">
    <location>
        <begin position="11"/>
        <end position="152"/>
    </location>
</feature>